<dbReference type="Gene3D" id="3.90.55.10">
    <property type="entry name" value="Dimethylsulfoxide Reductase, domain 3"/>
    <property type="match status" value="1"/>
</dbReference>
<protein>
    <submittedName>
        <fullName evidence="9">Biotin transporter BioY</fullName>
    </submittedName>
</protein>
<dbReference type="FunFam" id="2.40.40.20:FF:000009">
    <property type="entry name" value="Biotin sulfoxide reductase 2"/>
    <property type="match status" value="1"/>
</dbReference>
<reference evidence="9 10" key="1">
    <citation type="submission" date="2012-10" db="EMBL/GenBank/DDBJ databases">
        <title>The draft sequence of the Mycobacterium pheli genome.</title>
        <authorList>
            <person name="Pettersson B.M.F."/>
            <person name="Das S."/>
            <person name="Dasgupta S."/>
            <person name="Bhattacharya A."/>
            <person name="Kirsebom L.A."/>
        </authorList>
    </citation>
    <scope>NUCLEOTIDE SEQUENCE [LARGE SCALE GENOMIC DNA]</scope>
    <source>
        <strain evidence="9 10">CCUG 21000</strain>
    </source>
</reference>
<accession>A0A5N5V9F0</accession>
<dbReference type="GO" id="GO:0009055">
    <property type="term" value="F:electron transfer activity"/>
    <property type="evidence" value="ECO:0007669"/>
    <property type="project" value="TreeGrafter"/>
</dbReference>
<evidence type="ECO:0000256" key="4">
    <source>
        <dbReference type="ARBA" id="ARBA00023002"/>
    </source>
</evidence>
<proteinExistence type="inferred from homology"/>
<keyword evidence="10" id="KW-1185">Reference proteome</keyword>
<feature type="binding site" evidence="5">
    <location>
        <position position="419"/>
    </location>
    <ligand>
        <name>Mo-bis(molybdopterin guanine dinucleotide)</name>
        <dbReference type="ChEBI" id="CHEBI:60539"/>
    </ligand>
</feature>
<comment type="caution">
    <text evidence="9">The sequence shown here is derived from an EMBL/GenBank/DDBJ whole genome shotgun (WGS) entry which is preliminary data.</text>
</comment>
<evidence type="ECO:0000256" key="2">
    <source>
        <dbReference type="ARBA" id="ARBA00022505"/>
    </source>
</evidence>
<dbReference type="GO" id="GO:0009061">
    <property type="term" value="P:anaerobic respiration"/>
    <property type="evidence" value="ECO:0007669"/>
    <property type="project" value="TreeGrafter"/>
</dbReference>
<feature type="binding site" evidence="5">
    <location>
        <position position="423"/>
    </location>
    <ligand>
        <name>Mo-bis(molybdopterin guanine dinucleotide)</name>
        <dbReference type="ChEBI" id="CHEBI:60539"/>
    </ligand>
</feature>
<sequence length="762" mass="83671">MRARATLTHWGAFTAEMSGGDIATVTPYDGDADPSPLLGNLPGSLRHRSRIASPVVRRGWLRDGPGPTSKRGSDEFVAVSWDELTDLLAGELRRVVDTHGNQAIFGGSYGWSSAGRFHHAQSQVHRFLNMLGGYTFSRHSYSLGATGVIMPRVVGTHDDLFKRSTSWQVIVDHTDLLVCFGGIPLKNTGINDGGTTDHPVRDALRRFRSRGGRIVSFSPLRDDVDGDCEWFAPVPGTDVAVMLALAYVLATEGLADREFLARYCTGYERFERYLLGTDDGVPKSPGWAAQLSGLPAEELTALARRMAAHRTIVTVSWSLQRVRHGEQAPWMGLTLAAMLGQIGLPGGGFGHGYGSMNEPGLPPLRSGLPRLPQGVNPVRSFIPVAAISDLLLKPGEPFDYNGQRLTYPDIRLVYWAGGNPFHHHQNIPRLRRALSRVDTVVVHEPYWTAMAKHADIVVPSTTAFERDDYSGSRNDPLLMAMPKLAEPYADSRDDYTTFSALADKLGFGERFTEGRTAWEWLAHLYEKWAAGLDFAVPTFEEFWEQGSLRLPTEEGLTLLADFRADPVGHRLGTPSGRIEIFSADIDGFGYDDCAGHPRWFEPDEWLGSPRAERYPLHLLANQPATRLHGQLDAGAVSQASKVRGREPIRMHPQDAAARGLRDGDVVRVFNDRGACLAGLVVDDRLRPRVVQLSTGAWYDPADPADPDAMCVHGNPNVLTDDVGTSKLAHGCTGAHVLVQVEKFNGEPPPVRAHEPPPIVRRV</sequence>
<comment type="similarity">
    <text evidence="1">Belongs to the prokaryotic molybdopterin-containing oxidoreductase family.</text>
</comment>
<feature type="domain" description="Molybdopterin dinucleotide-binding" evidence="7">
    <location>
        <begin position="616"/>
        <end position="730"/>
    </location>
</feature>
<dbReference type="Pfam" id="PF18364">
    <property type="entry name" value="Molybdopterin_N"/>
    <property type="match status" value="1"/>
</dbReference>
<evidence type="ECO:0000256" key="3">
    <source>
        <dbReference type="ARBA" id="ARBA00022723"/>
    </source>
</evidence>
<gene>
    <name evidence="9" type="ORF">MPHL21000_05775</name>
</gene>
<dbReference type="Gene3D" id="3.40.228.10">
    <property type="entry name" value="Dimethylsulfoxide Reductase, domain 2"/>
    <property type="match status" value="1"/>
</dbReference>
<feature type="domain" description="Molybdopterin oxidoreductase N-terminal" evidence="8">
    <location>
        <begin position="6"/>
        <end position="46"/>
    </location>
</feature>
<evidence type="ECO:0000259" key="6">
    <source>
        <dbReference type="Pfam" id="PF00384"/>
    </source>
</evidence>
<feature type="binding site" evidence="5">
    <location>
        <position position="321"/>
    </location>
    <ligand>
        <name>Mo-bis(molybdopterin guanine dinucleotide)</name>
        <dbReference type="ChEBI" id="CHEBI:60539"/>
    </ligand>
</feature>
<dbReference type="GO" id="GO:0030151">
    <property type="term" value="F:molybdenum ion binding"/>
    <property type="evidence" value="ECO:0007669"/>
    <property type="project" value="TreeGrafter"/>
</dbReference>
<feature type="binding site" evidence="5">
    <location>
        <position position="716"/>
    </location>
    <ligand>
        <name>Mo-bis(molybdopterin guanine dinucleotide)</name>
        <dbReference type="ChEBI" id="CHEBI:60539"/>
    </ligand>
</feature>
<dbReference type="InterPro" id="IPR006657">
    <property type="entry name" value="MoPterin_dinucl-bd_dom"/>
</dbReference>
<keyword evidence="4" id="KW-0560">Oxidoreductase</keyword>
<feature type="binding site" evidence="5">
    <location>
        <position position="466"/>
    </location>
    <ligand>
        <name>Mo-bis(molybdopterin guanine dinucleotide)</name>
        <dbReference type="ChEBI" id="CHEBI:60539"/>
    </ligand>
</feature>
<dbReference type="GeneID" id="74303394"/>
<organism evidence="9 10">
    <name type="scientific">Mycolicibacterium phlei DSM 43239 = CCUG 21000</name>
    <dbReference type="NCBI Taxonomy" id="1226750"/>
    <lineage>
        <taxon>Bacteria</taxon>
        <taxon>Bacillati</taxon>
        <taxon>Actinomycetota</taxon>
        <taxon>Actinomycetes</taxon>
        <taxon>Mycobacteriales</taxon>
        <taxon>Mycobacteriaceae</taxon>
        <taxon>Mycolicibacterium</taxon>
    </lineage>
</organism>
<dbReference type="GO" id="GO:0016491">
    <property type="term" value="F:oxidoreductase activity"/>
    <property type="evidence" value="ECO:0007669"/>
    <property type="project" value="UniProtKB-KW"/>
</dbReference>
<evidence type="ECO:0000259" key="7">
    <source>
        <dbReference type="Pfam" id="PF01568"/>
    </source>
</evidence>
<dbReference type="InterPro" id="IPR006656">
    <property type="entry name" value="Mopterin_OxRdtase"/>
</dbReference>
<dbReference type="PANTHER" id="PTHR43742:SF10">
    <property type="entry name" value="TRIMETHYLAMINE-N-OXIDE REDUCTASE 2"/>
    <property type="match status" value="1"/>
</dbReference>
<evidence type="ECO:0000313" key="10">
    <source>
        <dbReference type="Proteomes" id="UP000325690"/>
    </source>
</evidence>
<comment type="cofactor">
    <cofactor evidence="5">
        <name>Mo-bis(molybdopterin guanine dinucleotide)</name>
        <dbReference type="ChEBI" id="CHEBI:60539"/>
    </cofactor>
    <text evidence="5">Binds 1 molybdenum-bis(molybdopterin guanine dinucleotide) (Mo-bis-MGD) cofactor per subunit.</text>
</comment>
<dbReference type="SUPFAM" id="SSF53706">
    <property type="entry name" value="Formate dehydrogenase/DMSO reductase, domains 1-3"/>
    <property type="match status" value="1"/>
</dbReference>
<dbReference type="InterPro" id="IPR050612">
    <property type="entry name" value="Prok_Mopterin_Oxidored"/>
</dbReference>
<feature type="domain" description="Molybdopterin oxidoreductase" evidence="6">
    <location>
        <begin position="50"/>
        <end position="503"/>
    </location>
</feature>
<dbReference type="Gene3D" id="2.40.40.20">
    <property type="match status" value="1"/>
</dbReference>
<dbReference type="Pfam" id="PF00384">
    <property type="entry name" value="Molybdopterin"/>
    <property type="match status" value="1"/>
</dbReference>
<name>A0A5N5V9F0_MYCPH</name>
<dbReference type="CDD" id="cd02793">
    <property type="entry name" value="MopB_CT_DMSOR-BSOR-TMAOR"/>
    <property type="match status" value="1"/>
</dbReference>
<dbReference type="InterPro" id="IPR009010">
    <property type="entry name" value="Asp_de-COase-like_dom_sf"/>
</dbReference>
<evidence type="ECO:0000256" key="5">
    <source>
        <dbReference type="PIRSR" id="PIRSR606658-1"/>
    </source>
</evidence>
<evidence type="ECO:0000259" key="8">
    <source>
        <dbReference type="Pfam" id="PF18364"/>
    </source>
</evidence>
<keyword evidence="2 5" id="KW-0500">Molybdenum</keyword>
<dbReference type="GO" id="GO:0043546">
    <property type="term" value="F:molybdopterin cofactor binding"/>
    <property type="evidence" value="ECO:0007669"/>
    <property type="project" value="InterPro"/>
</dbReference>
<keyword evidence="3 5" id="KW-0479">Metal-binding</keyword>
<dbReference type="EMBL" id="ANBP01000005">
    <property type="protein sequence ID" value="KAB7758505.1"/>
    <property type="molecule type" value="Genomic_DNA"/>
</dbReference>
<dbReference type="PANTHER" id="PTHR43742">
    <property type="entry name" value="TRIMETHYLAMINE-N-OXIDE REDUCTASE"/>
    <property type="match status" value="1"/>
</dbReference>
<dbReference type="GO" id="GO:0030288">
    <property type="term" value="C:outer membrane-bounded periplasmic space"/>
    <property type="evidence" value="ECO:0007669"/>
    <property type="project" value="TreeGrafter"/>
</dbReference>
<evidence type="ECO:0000313" key="9">
    <source>
        <dbReference type="EMBL" id="KAB7758505.1"/>
    </source>
</evidence>
<feature type="binding site" evidence="5">
    <location>
        <position position="111"/>
    </location>
    <ligand>
        <name>Mo-bis(molybdopterin guanine dinucleotide)</name>
        <dbReference type="ChEBI" id="CHEBI:60539"/>
    </ligand>
</feature>
<dbReference type="InterPro" id="IPR006658">
    <property type="entry name" value="BisC"/>
</dbReference>
<dbReference type="Proteomes" id="UP000325690">
    <property type="component" value="Unassembled WGS sequence"/>
</dbReference>
<dbReference type="InterPro" id="IPR041954">
    <property type="entry name" value="CT_DMSOR/BSOR/TMAOR"/>
</dbReference>
<dbReference type="RefSeq" id="WP_003887483.1">
    <property type="nucleotide sequence ID" value="NZ_ANBO01000006.1"/>
</dbReference>
<dbReference type="Gene3D" id="3.40.50.740">
    <property type="match status" value="1"/>
</dbReference>
<dbReference type="AlphaFoldDB" id="A0A5N5V9F0"/>
<dbReference type="Pfam" id="PF01568">
    <property type="entry name" value="Molydop_binding"/>
    <property type="match status" value="1"/>
</dbReference>
<evidence type="ECO:0000256" key="1">
    <source>
        <dbReference type="ARBA" id="ARBA00010312"/>
    </source>
</evidence>
<feature type="binding site" evidence="5">
    <location>
        <position position="494"/>
    </location>
    <ligand>
        <name>Mo-bis(molybdopterin guanine dinucleotide)</name>
        <dbReference type="ChEBI" id="CHEBI:60539"/>
    </ligand>
</feature>
<dbReference type="InterPro" id="IPR041460">
    <property type="entry name" value="Molybdopterin_N"/>
</dbReference>
<dbReference type="SUPFAM" id="SSF50692">
    <property type="entry name" value="ADC-like"/>
    <property type="match status" value="1"/>
</dbReference>
<dbReference type="NCBIfam" id="TIGR00509">
    <property type="entry name" value="bisC_fam"/>
    <property type="match status" value="1"/>
</dbReference>